<dbReference type="InterPro" id="IPR024747">
    <property type="entry name" value="Pyridox_Oxase-rel"/>
</dbReference>
<accession>A0A2I8VMZ6</accession>
<sequence length="150" mass="16541">MSSDDLAEARGTRMTDEAIDDFLSEQGFGALALSDGGRSYAVPVSFGYDAERERCYLSLVRFGDDSEKLRFAETTTSAALCCFSVASRFEWRSVVVRGPLEPVPEDERDHAESVMDDNAWFPSLFPPTEPITAVERVALAMEEVSGRRSG</sequence>
<dbReference type="OrthoDB" id="288110at2157"/>
<evidence type="ECO:0000313" key="1">
    <source>
        <dbReference type="EMBL" id="AUV83254.1"/>
    </source>
</evidence>
<dbReference type="Gene3D" id="2.30.110.10">
    <property type="entry name" value="Electron Transport, Fmn-binding Protein, Chain A"/>
    <property type="match status" value="1"/>
</dbReference>
<dbReference type="InterPro" id="IPR012349">
    <property type="entry name" value="Split_barrel_FMN-bd"/>
</dbReference>
<name>A0A2I8VMZ6_9EURY</name>
<dbReference type="SUPFAM" id="SSF50475">
    <property type="entry name" value="FMN-binding split barrel"/>
    <property type="match status" value="1"/>
</dbReference>
<dbReference type="RefSeq" id="WP_103426943.1">
    <property type="nucleotide sequence ID" value="NZ_CP026309.1"/>
</dbReference>
<keyword evidence="2" id="KW-1185">Reference proteome</keyword>
<dbReference type="EMBL" id="CP026309">
    <property type="protein sequence ID" value="AUV83254.1"/>
    <property type="molecule type" value="Genomic_DNA"/>
</dbReference>
<gene>
    <name evidence="1" type="ORF">C2R22_17730</name>
</gene>
<organism evidence="1 2">
    <name type="scientific">Salinigranum rubrum</name>
    <dbReference type="NCBI Taxonomy" id="755307"/>
    <lineage>
        <taxon>Archaea</taxon>
        <taxon>Methanobacteriati</taxon>
        <taxon>Methanobacteriota</taxon>
        <taxon>Stenosarchaea group</taxon>
        <taxon>Halobacteria</taxon>
        <taxon>Halobacteriales</taxon>
        <taxon>Haloferacaceae</taxon>
        <taxon>Salinigranum</taxon>
    </lineage>
</organism>
<reference evidence="1 2" key="1">
    <citation type="submission" date="2018-01" db="EMBL/GenBank/DDBJ databases">
        <title>Complete genome sequence of Salinigranum rubrum GX10T, an extremely halophilic archaeon isolated from a marine solar saltern.</title>
        <authorList>
            <person name="Han S."/>
        </authorList>
    </citation>
    <scope>NUCLEOTIDE SEQUENCE [LARGE SCALE GENOMIC DNA]</scope>
    <source>
        <strain evidence="1 2">GX10</strain>
    </source>
</reference>
<dbReference type="Pfam" id="PF12900">
    <property type="entry name" value="Pyridox_ox_2"/>
    <property type="match status" value="1"/>
</dbReference>
<proteinExistence type="predicted"/>
<dbReference type="AlphaFoldDB" id="A0A2I8VMZ6"/>
<protein>
    <submittedName>
        <fullName evidence="1">Pyridoxamine 5'-phosphate oxidase</fullName>
    </submittedName>
</protein>
<dbReference type="GeneID" id="35593972"/>
<dbReference type="KEGG" id="srub:C2R22_17730"/>
<dbReference type="Proteomes" id="UP000236584">
    <property type="component" value="Chromosome"/>
</dbReference>
<evidence type="ECO:0000313" key="2">
    <source>
        <dbReference type="Proteomes" id="UP000236584"/>
    </source>
</evidence>